<dbReference type="Proteomes" id="UP000828251">
    <property type="component" value="Unassembled WGS sequence"/>
</dbReference>
<name>A0A9D4AAJ6_9ROSI</name>
<gene>
    <name evidence="1" type="ORF">J1N35_015655</name>
</gene>
<sequence>MHIIFTITTLPYQRKQLNRISCLKDSDGRIVEGDARVGRIAHDYFVHLFATQGVINEEDILLGVDKCIIDLMNTDLDRPFTKEDIFSALLLMSPLKASGEDGLGAVFYQHFWHILGDEVAGYCIGLLNGEFPINLINHTYIVLIPKVKSPRSMMNFCPISLCNVLYKIASNALVNRFQEVLQFCIDEAQSAFVPGRPISDNIVAAYEFFHSMKNRTSGNEGSFALKLDMSKAYDRIE</sequence>
<evidence type="ECO:0000313" key="1">
    <source>
        <dbReference type="EMBL" id="KAH1098734.1"/>
    </source>
</evidence>
<dbReference type="AlphaFoldDB" id="A0A9D4AAJ6"/>
<organism evidence="1 2">
    <name type="scientific">Gossypium stocksii</name>
    <dbReference type="NCBI Taxonomy" id="47602"/>
    <lineage>
        <taxon>Eukaryota</taxon>
        <taxon>Viridiplantae</taxon>
        <taxon>Streptophyta</taxon>
        <taxon>Embryophyta</taxon>
        <taxon>Tracheophyta</taxon>
        <taxon>Spermatophyta</taxon>
        <taxon>Magnoliopsida</taxon>
        <taxon>eudicotyledons</taxon>
        <taxon>Gunneridae</taxon>
        <taxon>Pentapetalae</taxon>
        <taxon>rosids</taxon>
        <taxon>malvids</taxon>
        <taxon>Malvales</taxon>
        <taxon>Malvaceae</taxon>
        <taxon>Malvoideae</taxon>
        <taxon>Gossypium</taxon>
    </lineage>
</organism>
<proteinExistence type="predicted"/>
<dbReference type="PANTHER" id="PTHR46890:SF48">
    <property type="entry name" value="RNA-DIRECTED DNA POLYMERASE"/>
    <property type="match status" value="1"/>
</dbReference>
<keyword evidence="2" id="KW-1185">Reference proteome</keyword>
<accession>A0A9D4AAJ6</accession>
<dbReference type="EMBL" id="JAIQCV010000005">
    <property type="protein sequence ID" value="KAH1098734.1"/>
    <property type="molecule type" value="Genomic_DNA"/>
</dbReference>
<evidence type="ECO:0000313" key="2">
    <source>
        <dbReference type="Proteomes" id="UP000828251"/>
    </source>
</evidence>
<evidence type="ECO:0008006" key="3">
    <source>
        <dbReference type="Google" id="ProtNLM"/>
    </source>
</evidence>
<comment type="caution">
    <text evidence="1">The sequence shown here is derived from an EMBL/GenBank/DDBJ whole genome shotgun (WGS) entry which is preliminary data.</text>
</comment>
<dbReference type="OrthoDB" id="997823at2759"/>
<dbReference type="PANTHER" id="PTHR46890">
    <property type="entry name" value="NON-LTR RETROLELEMENT REVERSE TRANSCRIPTASE-LIKE PROTEIN-RELATED"/>
    <property type="match status" value="1"/>
</dbReference>
<protein>
    <recommendedName>
        <fullName evidence="3">Reverse transcriptase domain-containing protein</fullName>
    </recommendedName>
</protein>
<reference evidence="1 2" key="1">
    <citation type="journal article" date="2021" name="Plant Biotechnol. J.">
        <title>Multi-omics assisted identification of the key and species-specific regulatory components of drought-tolerant mechanisms in Gossypium stocksii.</title>
        <authorList>
            <person name="Yu D."/>
            <person name="Ke L."/>
            <person name="Zhang D."/>
            <person name="Wu Y."/>
            <person name="Sun Y."/>
            <person name="Mei J."/>
            <person name="Sun J."/>
            <person name="Sun Y."/>
        </authorList>
    </citation>
    <scope>NUCLEOTIDE SEQUENCE [LARGE SCALE GENOMIC DNA]</scope>
    <source>
        <strain evidence="2">cv. E1</strain>
        <tissue evidence="1">Leaf</tissue>
    </source>
</reference>
<dbReference type="InterPro" id="IPR052343">
    <property type="entry name" value="Retrotransposon-Effector_Assoc"/>
</dbReference>